<protein>
    <recommendedName>
        <fullName evidence="3">Carrier domain-containing protein</fullName>
    </recommendedName>
</protein>
<dbReference type="Proteomes" id="UP000830542">
    <property type="component" value="Plasmid unnamed1"/>
</dbReference>
<organism evidence="1 2">
    <name type="scientific">Halococcus dombrowskii</name>
    <dbReference type="NCBI Taxonomy" id="179637"/>
    <lineage>
        <taxon>Archaea</taxon>
        <taxon>Methanobacteriati</taxon>
        <taxon>Methanobacteriota</taxon>
        <taxon>Stenosarchaea group</taxon>
        <taxon>Halobacteria</taxon>
        <taxon>Halobacteriales</taxon>
        <taxon>Halococcaceae</taxon>
        <taxon>Halococcus</taxon>
    </lineage>
</organism>
<geneLocation type="plasmid" evidence="1 2">
    <name>unnamed1</name>
</geneLocation>
<reference evidence="1" key="1">
    <citation type="submission" date="2022-04" db="EMBL/GenBank/DDBJ databases">
        <title>Sequencing and genomic assembly of Halococcus dombrowskii.</title>
        <authorList>
            <person name="Lim S.W."/>
            <person name="MacLea K.S."/>
        </authorList>
    </citation>
    <scope>NUCLEOTIDE SEQUENCE</scope>
    <source>
        <strain evidence="1">H4</strain>
        <plasmid evidence="1">unnamed1</plasmid>
    </source>
</reference>
<evidence type="ECO:0008006" key="3">
    <source>
        <dbReference type="Google" id="ProtNLM"/>
    </source>
</evidence>
<dbReference type="GeneID" id="71763407"/>
<dbReference type="RefSeq" id="WP_244705677.1">
    <property type="nucleotide sequence ID" value="NZ_CP095006.1"/>
</dbReference>
<dbReference type="KEGG" id="hdo:MUK72_16125"/>
<keyword evidence="1" id="KW-0614">Plasmid</keyword>
<evidence type="ECO:0000313" key="1">
    <source>
        <dbReference type="EMBL" id="UOO96705.1"/>
    </source>
</evidence>
<gene>
    <name evidence="1" type="ORF">MUK72_16125</name>
</gene>
<name>A0AAX3AR71_HALDO</name>
<dbReference type="AlphaFoldDB" id="A0AAX3AR71"/>
<accession>A0AAX3AR71</accession>
<proteinExistence type="predicted"/>
<dbReference type="EMBL" id="CP095006">
    <property type="protein sequence ID" value="UOO96705.1"/>
    <property type="molecule type" value="Genomic_DNA"/>
</dbReference>
<keyword evidence="2" id="KW-1185">Reference proteome</keyword>
<evidence type="ECO:0000313" key="2">
    <source>
        <dbReference type="Proteomes" id="UP000830542"/>
    </source>
</evidence>
<sequence>MWEAVLDDAEVRPVGSELRLDIFDFRLRGRDQLDISVADVVDVLGERLELCEPFEVSSDKEAHLVEE</sequence>